<feature type="domain" description="N-acetyltransferase" evidence="4">
    <location>
        <begin position="177"/>
        <end position="326"/>
    </location>
</feature>
<reference evidence="6 7" key="1">
    <citation type="submission" date="2016-10" db="EMBL/GenBank/DDBJ databases">
        <authorList>
            <person name="de Groot N.N."/>
        </authorList>
    </citation>
    <scope>NUCLEOTIDE SEQUENCE [LARGE SCALE GENOMIC DNA]</scope>
    <source>
        <strain evidence="6 7">DSM 10495</strain>
    </source>
</reference>
<dbReference type="Proteomes" id="UP000182652">
    <property type="component" value="Unassembled WGS sequence"/>
</dbReference>
<protein>
    <submittedName>
        <fullName evidence="6">Protein N-acetyltransferase, RimJ/RimL family</fullName>
    </submittedName>
</protein>
<dbReference type="PROSITE" id="PS51462">
    <property type="entry name" value="NUDIX"/>
    <property type="match status" value="1"/>
</dbReference>
<keyword evidence="7" id="KW-1185">Reference proteome</keyword>
<dbReference type="PROSITE" id="PS00893">
    <property type="entry name" value="NUDIX_BOX"/>
    <property type="match status" value="1"/>
</dbReference>
<dbReference type="GO" id="GO:0008999">
    <property type="term" value="F:protein-N-terminal-alanine acetyltransferase activity"/>
    <property type="evidence" value="ECO:0007669"/>
    <property type="project" value="TreeGrafter"/>
</dbReference>
<evidence type="ECO:0000256" key="2">
    <source>
        <dbReference type="ARBA" id="ARBA00022801"/>
    </source>
</evidence>
<dbReference type="PANTHER" id="PTHR43441">
    <property type="entry name" value="RIBOSOMAL-PROTEIN-SERINE ACETYLTRANSFERASE"/>
    <property type="match status" value="1"/>
</dbReference>
<organism evidence="6 7">
    <name type="scientific">Arthrobacter woluwensis</name>
    <dbReference type="NCBI Taxonomy" id="156980"/>
    <lineage>
        <taxon>Bacteria</taxon>
        <taxon>Bacillati</taxon>
        <taxon>Actinomycetota</taxon>
        <taxon>Actinomycetes</taxon>
        <taxon>Micrococcales</taxon>
        <taxon>Micrococcaceae</taxon>
        <taxon>Arthrobacter</taxon>
    </lineage>
</organism>
<accession>A0A1H4MFJ1</accession>
<evidence type="ECO:0000259" key="4">
    <source>
        <dbReference type="PROSITE" id="PS51186"/>
    </source>
</evidence>
<keyword evidence="6" id="KW-0808">Transferase</keyword>
<dbReference type="InterPro" id="IPR020084">
    <property type="entry name" value="NUDIX_hydrolase_CS"/>
</dbReference>
<dbReference type="GO" id="GO:1990189">
    <property type="term" value="F:protein N-terminal-serine acetyltransferase activity"/>
    <property type="evidence" value="ECO:0007669"/>
    <property type="project" value="TreeGrafter"/>
</dbReference>
<dbReference type="CDD" id="cd04663">
    <property type="entry name" value="NUDIX_Hydrolase"/>
    <property type="match status" value="1"/>
</dbReference>
<evidence type="ECO:0000259" key="5">
    <source>
        <dbReference type="PROSITE" id="PS51462"/>
    </source>
</evidence>
<dbReference type="InterPro" id="IPR000086">
    <property type="entry name" value="NUDIX_hydrolase_dom"/>
</dbReference>
<dbReference type="Gene3D" id="3.40.630.30">
    <property type="match status" value="1"/>
</dbReference>
<dbReference type="Pfam" id="PF13302">
    <property type="entry name" value="Acetyltransf_3"/>
    <property type="match status" value="1"/>
</dbReference>
<dbReference type="PRINTS" id="PR00502">
    <property type="entry name" value="NUDIXFAMILY"/>
</dbReference>
<dbReference type="InterPro" id="IPR051908">
    <property type="entry name" value="Ribosomal_N-acetyltransferase"/>
</dbReference>
<dbReference type="GO" id="GO:0005737">
    <property type="term" value="C:cytoplasm"/>
    <property type="evidence" value="ECO:0007669"/>
    <property type="project" value="TreeGrafter"/>
</dbReference>
<dbReference type="AlphaFoldDB" id="A0A1H4MFJ1"/>
<dbReference type="InterPro" id="IPR020476">
    <property type="entry name" value="Nudix_hydrolase"/>
</dbReference>
<evidence type="ECO:0000313" key="7">
    <source>
        <dbReference type="Proteomes" id="UP000182652"/>
    </source>
</evidence>
<dbReference type="InterPro" id="IPR016181">
    <property type="entry name" value="Acyl_CoA_acyltransferase"/>
</dbReference>
<dbReference type="RefSeq" id="WP_217640442.1">
    <property type="nucleotide sequence ID" value="NZ_FNSN01000003.1"/>
</dbReference>
<name>A0A1H4MFJ1_9MICC</name>
<sequence>MSGAARREARVVQKAVAYVIHCGRLLVFTHDDVSIEVTGVQVPAGTVEAGESPVEAAVREVLEETGLRTRVVRELGTEIYDVRPAKEERHQRHFFQLAPVGDSVPERWQAGEEHPSEGPAQRWTCWWAPLEHGHVLCAGFGALLGRVVADAERAAGPQDSASEIPAPADSSTAGTEAFLRPLTLEDTPEVLAAFRSSPDMERQGRVTTLEEAQRYVTNLVSADTPHDPWVIVDGERLVGLVCVSVDADNRSGWFWYWMNAAARGRGLMSRAAATIADRALSHSGLERLELGHRLNNPASGAVAKAAGFVREGTERGKFLIEGQRIDVATYGRLRSDRGPSFDPLAVRLPKGPQP</sequence>
<evidence type="ECO:0000313" key="6">
    <source>
        <dbReference type="EMBL" id="SEB81836.1"/>
    </source>
</evidence>
<dbReference type="Pfam" id="PF00293">
    <property type="entry name" value="NUDIX"/>
    <property type="match status" value="1"/>
</dbReference>
<dbReference type="EMBL" id="FNSN01000003">
    <property type="protein sequence ID" value="SEB81836.1"/>
    <property type="molecule type" value="Genomic_DNA"/>
</dbReference>
<dbReference type="CDD" id="cd04301">
    <property type="entry name" value="NAT_SF"/>
    <property type="match status" value="1"/>
</dbReference>
<evidence type="ECO:0000256" key="1">
    <source>
        <dbReference type="ARBA" id="ARBA00005582"/>
    </source>
</evidence>
<dbReference type="SUPFAM" id="SSF55729">
    <property type="entry name" value="Acyl-CoA N-acyltransferases (Nat)"/>
    <property type="match status" value="1"/>
</dbReference>
<comment type="similarity">
    <text evidence="1 3">Belongs to the Nudix hydrolase family.</text>
</comment>
<proteinExistence type="inferred from homology"/>
<dbReference type="InterPro" id="IPR015797">
    <property type="entry name" value="NUDIX_hydrolase-like_dom_sf"/>
</dbReference>
<dbReference type="SUPFAM" id="SSF55811">
    <property type="entry name" value="Nudix"/>
    <property type="match status" value="1"/>
</dbReference>
<keyword evidence="2 3" id="KW-0378">Hydrolase</keyword>
<dbReference type="Gene3D" id="3.90.79.10">
    <property type="entry name" value="Nucleoside Triphosphate Pyrophosphohydrolase"/>
    <property type="match status" value="1"/>
</dbReference>
<dbReference type="InterPro" id="IPR000182">
    <property type="entry name" value="GNAT_dom"/>
</dbReference>
<feature type="domain" description="Nudix hydrolase" evidence="5">
    <location>
        <begin position="1"/>
        <end position="150"/>
    </location>
</feature>
<gene>
    <name evidence="6" type="ORF">SAMN04489745_1333</name>
</gene>
<evidence type="ECO:0000256" key="3">
    <source>
        <dbReference type="RuleBase" id="RU003476"/>
    </source>
</evidence>
<dbReference type="PANTHER" id="PTHR43441:SF10">
    <property type="entry name" value="ACETYLTRANSFERASE"/>
    <property type="match status" value="1"/>
</dbReference>
<dbReference type="PROSITE" id="PS51186">
    <property type="entry name" value="GNAT"/>
    <property type="match status" value="1"/>
</dbReference>
<dbReference type="GO" id="GO:0016787">
    <property type="term" value="F:hydrolase activity"/>
    <property type="evidence" value="ECO:0007669"/>
    <property type="project" value="UniProtKB-KW"/>
</dbReference>
<dbReference type="STRING" id="156980.SAMN04489745_1333"/>